<evidence type="ECO:0000313" key="2">
    <source>
        <dbReference type="Proteomes" id="UP000789702"/>
    </source>
</evidence>
<evidence type="ECO:0000313" key="1">
    <source>
        <dbReference type="EMBL" id="CAG8653516.1"/>
    </source>
</evidence>
<dbReference type="Proteomes" id="UP000789702">
    <property type="component" value="Unassembled WGS sequence"/>
</dbReference>
<keyword evidence="2" id="KW-1185">Reference proteome</keyword>
<organism evidence="1 2">
    <name type="scientific">Dentiscutata heterogama</name>
    <dbReference type="NCBI Taxonomy" id="1316150"/>
    <lineage>
        <taxon>Eukaryota</taxon>
        <taxon>Fungi</taxon>
        <taxon>Fungi incertae sedis</taxon>
        <taxon>Mucoromycota</taxon>
        <taxon>Glomeromycotina</taxon>
        <taxon>Glomeromycetes</taxon>
        <taxon>Diversisporales</taxon>
        <taxon>Gigasporaceae</taxon>
        <taxon>Dentiscutata</taxon>
    </lineage>
</organism>
<proteinExistence type="predicted"/>
<protein>
    <submittedName>
        <fullName evidence="1">14846_t:CDS:1</fullName>
    </submittedName>
</protein>
<comment type="caution">
    <text evidence="1">The sequence shown here is derived from an EMBL/GenBank/DDBJ whole genome shotgun (WGS) entry which is preliminary data.</text>
</comment>
<dbReference type="EMBL" id="CAJVPU010016492">
    <property type="protein sequence ID" value="CAG8653516.1"/>
    <property type="molecule type" value="Genomic_DNA"/>
</dbReference>
<reference evidence="1" key="1">
    <citation type="submission" date="2021-06" db="EMBL/GenBank/DDBJ databases">
        <authorList>
            <person name="Kallberg Y."/>
            <person name="Tangrot J."/>
            <person name="Rosling A."/>
        </authorList>
    </citation>
    <scope>NUCLEOTIDE SEQUENCE</scope>
    <source>
        <strain evidence="1">IL203A</strain>
    </source>
</reference>
<accession>A0ACA9NG70</accession>
<feature type="non-terminal residue" evidence="1">
    <location>
        <position position="1"/>
    </location>
</feature>
<gene>
    <name evidence="1" type="ORF">DHETER_LOCUS9413</name>
</gene>
<name>A0ACA9NG70_9GLOM</name>
<sequence>SDDDNIEEIAYFTKNLTAQHIQFSAVSVEYPSTDPEGYTVIYNFIDNENYSEEQSRSFNVNCPFFDKSNNEKIQHTSIDFDLNIFQTIKNADESRSIQANTLFYLAAKKIPCPYTQANDIQCTGDLVIKKRRIQAFNLNELQSNINLNNGYFLGCISWKYSITRHRYVPLTETIDHHLLKNLINGMQLNQSEINNNCNIVLSNSSK</sequence>